<feature type="compositionally biased region" description="Basic and acidic residues" evidence="3">
    <location>
        <begin position="1865"/>
        <end position="1884"/>
    </location>
</feature>
<feature type="compositionally biased region" description="Basic and acidic residues" evidence="3">
    <location>
        <begin position="2637"/>
        <end position="2646"/>
    </location>
</feature>
<feature type="compositionally biased region" description="Basic and acidic residues" evidence="3">
    <location>
        <begin position="1973"/>
        <end position="1994"/>
    </location>
</feature>
<feature type="compositionally biased region" description="Low complexity" evidence="3">
    <location>
        <begin position="1560"/>
        <end position="1578"/>
    </location>
</feature>
<organism evidence="6 7">
    <name type="scientific">Mythimna separata</name>
    <name type="common">Oriental armyworm</name>
    <name type="synonym">Pseudaletia separata</name>
    <dbReference type="NCBI Taxonomy" id="271217"/>
    <lineage>
        <taxon>Eukaryota</taxon>
        <taxon>Metazoa</taxon>
        <taxon>Ecdysozoa</taxon>
        <taxon>Arthropoda</taxon>
        <taxon>Hexapoda</taxon>
        <taxon>Insecta</taxon>
        <taxon>Pterygota</taxon>
        <taxon>Neoptera</taxon>
        <taxon>Endopterygota</taxon>
        <taxon>Lepidoptera</taxon>
        <taxon>Glossata</taxon>
        <taxon>Ditrysia</taxon>
        <taxon>Noctuoidea</taxon>
        <taxon>Noctuidae</taxon>
        <taxon>Noctuinae</taxon>
        <taxon>Hadenini</taxon>
        <taxon>Mythimna</taxon>
    </lineage>
</organism>
<feature type="compositionally biased region" description="Basic and acidic residues" evidence="3">
    <location>
        <begin position="2333"/>
        <end position="2344"/>
    </location>
</feature>
<evidence type="ECO:0000256" key="1">
    <source>
        <dbReference type="ARBA" id="ARBA00004123"/>
    </source>
</evidence>
<evidence type="ECO:0000256" key="3">
    <source>
        <dbReference type="SAM" id="MobiDB-lite"/>
    </source>
</evidence>
<feature type="compositionally biased region" description="Low complexity" evidence="3">
    <location>
        <begin position="2647"/>
        <end position="2685"/>
    </location>
</feature>
<feature type="region of interest" description="Disordered" evidence="3">
    <location>
        <begin position="2074"/>
        <end position="2109"/>
    </location>
</feature>
<dbReference type="EMBL" id="JARGEI010000020">
    <property type="protein sequence ID" value="KAJ8713318.1"/>
    <property type="molecule type" value="Genomic_DNA"/>
</dbReference>
<evidence type="ECO:0000313" key="6">
    <source>
        <dbReference type="EMBL" id="KAJ8713318.1"/>
    </source>
</evidence>
<feature type="compositionally biased region" description="Basic and acidic residues" evidence="3">
    <location>
        <begin position="2281"/>
        <end position="2291"/>
    </location>
</feature>
<evidence type="ECO:0000256" key="2">
    <source>
        <dbReference type="ARBA" id="ARBA00023242"/>
    </source>
</evidence>
<feature type="compositionally biased region" description="Low complexity" evidence="3">
    <location>
        <begin position="2497"/>
        <end position="2511"/>
    </location>
</feature>
<evidence type="ECO:0000313" key="7">
    <source>
        <dbReference type="Proteomes" id="UP001231518"/>
    </source>
</evidence>
<name>A0AAD7YF80_MYTSE</name>
<feature type="compositionally biased region" description="Basic and acidic residues" evidence="3">
    <location>
        <begin position="1699"/>
        <end position="1713"/>
    </location>
</feature>
<protein>
    <recommendedName>
        <fullName evidence="8">Protein ELYS</fullName>
    </recommendedName>
</protein>
<feature type="compositionally biased region" description="Polar residues" evidence="3">
    <location>
        <begin position="1689"/>
        <end position="1698"/>
    </location>
</feature>
<feature type="region of interest" description="Disordered" evidence="3">
    <location>
        <begin position="2486"/>
        <end position="2703"/>
    </location>
</feature>
<accession>A0AAD7YF80</accession>
<feature type="domain" description="ELYS-like" evidence="4">
    <location>
        <begin position="744"/>
        <end position="998"/>
    </location>
</feature>
<dbReference type="InterPro" id="IPR032040">
    <property type="entry name" value="ELYS-bb"/>
</dbReference>
<feature type="region of interest" description="Disordered" evidence="3">
    <location>
        <begin position="1429"/>
        <end position="1631"/>
    </location>
</feature>
<feature type="compositionally biased region" description="Polar residues" evidence="3">
    <location>
        <begin position="1459"/>
        <end position="1471"/>
    </location>
</feature>
<feature type="region of interest" description="Disordered" evidence="3">
    <location>
        <begin position="1787"/>
        <end position="1807"/>
    </location>
</feature>
<evidence type="ECO:0000259" key="5">
    <source>
        <dbReference type="Pfam" id="PF16687"/>
    </source>
</evidence>
<feature type="domain" description="ELYS beta-propeller" evidence="5">
    <location>
        <begin position="251"/>
        <end position="503"/>
    </location>
</feature>
<feature type="region of interest" description="Disordered" evidence="3">
    <location>
        <begin position="1215"/>
        <end position="1357"/>
    </location>
</feature>
<keyword evidence="7" id="KW-1185">Reference proteome</keyword>
<feature type="compositionally biased region" description="Acidic residues" evidence="3">
    <location>
        <begin position="1926"/>
        <end position="1948"/>
    </location>
</feature>
<comment type="caution">
    <text evidence="6">The sequence shown here is derived from an EMBL/GenBank/DDBJ whole genome shotgun (WGS) entry which is preliminary data.</text>
</comment>
<feature type="compositionally biased region" description="Polar residues" evidence="3">
    <location>
        <begin position="1951"/>
        <end position="1960"/>
    </location>
</feature>
<dbReference type="Proteomes" id="UP001231518">
    <property type="component" value="Chromosome 4"/>
</dbReference>
<dbReference type="InterPro" id="IPR025151">
    <property type="entry name" value="ELYS_dom"/>
</dbReference>
<feature type="region of interest" description="Disordered" evidence="3">
    <location>
        <begin position="1837"/>
        <end position="1994"/>
    </location>
</feature>
<feature type="compositionally biased region" description="Basic and acidic residues" evidence="3">
    <location>
        <begin position="1339"/>
        <end position="1357"/>
    </location>
</feature>
<feature type="compositionally biased region" description="Basic and acidic residues" evidence="3">
    <location>
        <begin position="2368"/>
        <end position="2378"/>
    </location>
</feature>
<sequence length="2703" mass="301271">MQKLQDSVFSIVKTTNLSPAVFSFLQPTEEFTDKTPLGGILKDTKHGWLALGPKFCVVDLRTGLKVAARNFGTPQSNFNTLVTSVVELPRPLTANSIQLIISLQNDEAGMICILHVNGSQLLRCIQTEVVVTELAVWDRVPDGPISCFDGVVMAGTKSGEIFAFDLNRASLIQALKNISQGYEHLVQNEANPANLSFLQFSAIHRILEQRELALENNDHLAILLNENSLVDGEYIFRNPDGSVRMKAKRDHIRVTVLQYIPQLGSMAVGYNFGAFQLWNIMTLELEFTSQVNVECLPVTHFGFQEPCDDPRAFCYLWVVFSVTDRFEEEEFPLAVMYSLTYQGKRMLSDTKCLYQEFSTATIRFQLELSTVDEAALLGGKCVSCHAYSVNSTLAAEGEESMLNICQIVWECWGENANSSTQYGMLLFDLDQWYKDQMPATWPLQSNAFMSVTWCCELSAGDCVTLDVRLDAASVAVYSHATRLEEHFYPNSLQYNCICLNTSEACVLGTIGIQRQIISSIDEVGPTALLNPPRLYNACVSAGLTPLYVHTYSSNISPEEQRRYLLSVALEARLSRFLKRCAHDWATGSHSGAGCTLSFLVDWCWKRAIELKENAKELTAPLFASSALPDRNVVRCLEHCVQQLTQLTGLLDAVLTKCCNLIIPDALSEIEEKYKGIGTVSLYFQVVQWFLRVGLLPERHDGYNALPYPAQQLYSIYNKRRLKLNRLQDNAPTDENDTYKPCSLLYIDQLIEQEFGGERTHQLWVKGGSECNGLYPPPSLYSLLRLYLLPDIAEEHKHSLVLYLLVDYSMVYDEVRYEAVIRRLMQFPTMFGLSNTAIKATQAFWHLDHRDFDFALDQLQCLTGNTLSDWQHNVVLSTLLAQKKTQAALQYLHVRKPAPIQNMRDRDGDIPSCSIRVSDHDKLEDWQSCCNLYLARGLVFEALDVIRMCVMNAGSVDDKVTVLQFFFKGCRNTGNLAKILQVTMSQFEEEMFVKYLEDCNEPQTSDILVMYYLQQSRYLEAERYNNKLKLQKPRAKDVSTSVESLFDMMDRESARDAIVEVVCASLPAIANTVAHYALDSKDVEPHVIAPKPMSIFVKAKSPKNTFTYKSSFIQDTIENASETWVNKPKMRRGIKRALNIEDTPFICTPKLTRTRSILTSEQKQSESTPPKRARLDLTGTPKTPKMGNSFHVSEKLSSQMSMLLDMPDVQSPDCKLYTERPGTPHSILKTRRNSDMDREQPSPVDSRYLGDSDDELMDTASNHTHYSDANKHLRFTIPTASESGSTPSPPPASTASIVQRAKEMERSASAAQERDMDVSVDSFVTTTSHAMTETHPMESPPKKLATEDTVKSRKSFKDTVRARRSLSISVNSSLSDDPNTSIESIADIPVTLINPRYSGEKGHKFQAQTFEHQRDTEQDVDRSVTELNVTVTGANEPEIAEERRELPKTPKGRRGIRAASESTPLVNRSRTTTPERVDSPVATPLRTSRVTRSRSRSRTPEVSPRTSPLAPIPELPKQESDSEPHAVRTTLSAPRQLRSRSRTPERLDKGVLESPKLEAITESPTKSTESSPSPTPSSRRGLRSRSRTPEIEVVQELVVKPTPRSLRSRSKTPEKLMSSRAESSARSKKSLSRKAFENILIAKAKQAEQMESPEDGPEVAIECTPMKPSKQVPSLMDVTLSPIVNKSVLQSSTDTTISESAEKAPKPDKSTVESDLRPLPAFTTLHETCIEKSVLHSYASSVGDTSVSIREEKIVVVEKSQTGLKPLPAFTLNETEFDKSVLHSIESSVADDSSIQEDNDNTQTDKNTSKPFAAFVQMIQTDFEKSVLHSAQSSFGEVSQLKDDSKQEPSSLMTNDSDVEMEENVADNKKSDAEQKEKEKIGEIEREIDEIQDMSDEEQDVSDVSASDGDEVAEEESEVSSVSESSSSEETDEENEEEVISIADSDDSNDNLQIDEQSKLTSESEELDVEVVEENEKQEKTEEIKDKLTEEKDKIDSENVTEIEISNDPLNQANFSLMTDDNSLAESDKSDFNLNYSGESDKVNTSGQTPVEQMETAPEKAAVQIEVSVTVDSVDSPKHMDIVPTEIDKNAEPERKTTSDEADDRKATESVKVVEKVPEITVSAPEVVVKVSEVTENVPVVAEKVHEVAEDVPMVVVEEAPKVVEKVLKVSKKDVKVSEKTEVTEKVEDKSNAVEVPMVVEEAQKEAKKDDDKVKVTEKTESKEEVPEVIEDVPMVTEEAPKPTEKVVKDSEKVPKASKKVFHDSEKTTKASEVQEAGKAQETAEKEAEKPTRSRKRAKSTSSNKSTTEPEKEIETRTPATRKRTQSNASNKSIDTETKTPEKEQTTPSRRRAKTPTSAEVRKIITRRVSREMSGKLDESNVADETVTVTTPKRRSTRSRSKNFDDNESVASESSFVSRASEDAGDRTDRVVRKGRKPVVVAKPELSVIPEDKVDEEAKTDTENVINEYSSARRLTRHQKAVLESWLEPAASPRRRLSTASRTSVTSRSVASEADDDDASSTHSAAFDVQPIDRISLLNKPDFDGIPDIDELQSNLSPESLASDASKQRRSRLGRAASETKSMPRAAKINRRMSVDAVNSPDRGSPIPSSTDSPARGRRKSFNRACEALHTPKGSRRTSTDVRKGEGESPFESPVASESEAPAAATPVRRTRRAASTASNTSQANSETGKRSKRSAALDESKKK</sequence>
<keyword evidence="2" id="KW-0539">Nucleus</keyword>
<feature type="compositionally biased region" description="Basic residues" evidence="3">
    <location>
        <begin position="2391"/>
        <end position="2400"/>
    </location>
</feature>
<feature type="compositionally biased region" description="Basic and acidic residues" evidence="3">
    <location>
        <begin position="2238"/>
        <end position="2269"/>
    </location>
</feature>
<feature type="compositionally biased region" description="Basic and acidic residues" evidence="3">
    <location>
        <begin position="2419"/>
        <end position="2431"/>
    </location>
</feature>
<comment type="subcellular location">
    <subcellularLocation>
        <location evidence="1">Nucleus</location>
    </subcellularLocation>
</comment>
<feature type="compositionally biased region" description="Basic and acidic residues" evidence="3">
    <location>
        <begin position="1299"/>
        <end position="1316"/>
    </location>
</feature>
<proteinExistence type="predicted"/>
<dbReference type="InterPro" id="IPR052620">
    <property type="entry name" value="ELYS/MEL-28_NucAsmblyFactor"/>
</dbReference>
<feature type="compositionally biased region" description="Acidic residues" evidence="3">
    <location>
        <begin position="1907"/>
        <end position="1917"/>
    </location>
</feature>
<feature type="compositionally biased region" description="Basic and acidic residues" evidence="3">
    <location>
        <begin position="2177"/>
        <end position="2191"/>
    </location>
</feature>
<gene>
    <name evidence="6" type="ORF">PYW07_013688</name>
</gene>
<dbReference type="GO" id="GO:0005634">
    <property type="term" value="C:nucleus"/>
    <property type="evidence" value="ECO:0007669"/>
    <property type="project" value="UniProtKB-SubCell"/>
</dbReference>
<dbReference type="Pfam" id="PF16687">
    <property type="entry name" value="ELYS-bb"/>
    <property type="match status" value="1"/>
</dbReference>
<feature type="region of interest" description="Disordered" evidence="3">
    <location>
        <begin position="1155"/>
        <end position="1188"/>
    </location>
</feature>
<feature type="compositionally biased region" description="Polar residues" evidence="3">
    <location>
        <begin position="2408"/>
        <end position="2417"/>
    </location>
</feature>
<feature type="region of interest" description="Disordered" evidence="3">
    <location>
        <begin position="2177"/>
        <end position="2433"/>
    </location>
</feature>
<feature type="compositionally biased region" description="Basic and acidic residues" evidence="3">
    <location>
        <begin position="1515"/>
        <end position="1525"/>
    </location>
</feature>
<feature type="compositionally biased region" description="Acidic residues" evidence="3">
    <location>
        <begin position="1962"/>
        <end position="1972"/>
    </location>
</feature>
<feature type="compositionally biased region" description="Polar residues" evidence="3">
    <location>
        <begin position="1321"/>
        <end position="1330"/>
    </location>
</feature>
<dbReference type="PANTHER" id="PTHR21583">
    <property type="entry name" value="ELYS PROTEIN"/>
    <property type="match status" value="1"/>
</dbReference>
<feature type="compositionally biased region" description="Basic and acidic residues" evidence="3">
    <location>
        <begin position="1541"/>
        <end position="1550"/>
    </location>
</feature>
<dbReference type="PANTHER" id="PTHR21583:SF8">
    <property type="entry name" value="PROTEIN ELYS"/>
    <property type="match status" value="1"/>
</dbReference>
<feature type="region of interest" description="Disordered" evidence="3">
    <location>
        <begin position="2023"/>
        <end position="2059"/>
    </location>
</feature>
<feature type="compositionally biased region" description="Polar residues" evidence="3">
    <location>
        <begin position="2031"/>
        <end position="2050"/>
    </location>
</feature>
<feature type="compositionally biased region" description="Polar residues" evidence="3">
    <location>
        <begin position="2551"/>
        <end position="2564"/>
    </location>
</feature>
<feature type="region of interest" description="Disordered" evidence="3">
    <location>
        <begin position="1689"/>
        <end position="1713"/>
    </location>
</feature>
<evidence type="ECO:0000259" key="4">
    <source>
        <dbReference type="Pfam" id="PF13934"/>
    </source>
</evidence>
<feature type="compositionally biased region" description="Polar residues" evidence="3">
    <location>
        <begin position="1155"/>
        <end position="1167"/>
    </location>
</feature>
<reference evidence="6" key="1">
    <citation type="submission" date="2023-03" db="EMBL/GenBank/DDBJ databases">
        <title>Chromosome-level genomes of two armyworms, Mythimna separata and Mythimna loreyi, provide insights into the biosynthesis and reception of sex pheromones.</title>
        <authorList>
            <person name="Zhao H."/>
        </authorList>
    </citation>
    <scope>NUCLEOTIDE SEQUENCE</scope>
    <source>
        <strain evidence="6">BeijingLab</strain>
        <tissue evidence="6">Pupa</tissue>
    </source>
</reference>
<evidence type="ECO:0008006" key="8">
    <source>
        <dbReference type="Google" id="ProtNLM"/>
    </source>
</evidence>
<dbReference type="Pfam" id="PF13934">
    <property type="entry name" value="ELYS"/>
    <property type="match status" value="1"/>
</dbReference>
<feature type="compositionally biased region" description="Acidic residues" evidence="3">
    <location>
        <begin position="1885"/>
        <end position="1900"/>
    </location>
</feature>
<feature type="compositionally biased region" description="Basic and acidic residues" evidence="3">
    <location>
        <begin position="2201"/>
        <end position="2225"/>
    </location>
</feature>